<organism evidence="1 2">
    <name type="scientific">Flammeovirga pacifica</name>
    <dbReference type="NCBI Taxonomy" id="915059"/>
    <lineage>
        <taxon>Bacteria</taxon>
        <taxon>Pseudomonadati</taxon>
        <taxon>Bacteroidota</taxon>
        <taxon>Cytophagia</taxon>
        <taxon>Cytophagales</taxon>
        <taxon>Flammeovirgaceae</taxon>
        <taxon>Flammeovirga</taxon>
    </lineage>
</organism>
<accession>A0A1S1Z0C5</accession>
<evidence type="ECO:0000313" key="2">
    <source>
        <dbReference type="Proteomes" id="UP000179797"/>
    </source>
</evidence>
<dbReference type="STRING" id="915059.NH26_10300"/>
<dbReference type="AlphaFoldDB" id="A0A1S1Z0C5"/>
<dbReference type="EMBL" id="JRYR02000001">
    <property type="protein sequence ID" value="OHX66719.1"/>
    <property type="molecule type" value="Genomic_DNA"/>
</dbReference>
<reference evidence="1 2" key="1">
    <citation type="journal article" date="2012" name="Int. J. Syst. Evol. Microbiol.">
        <title>Flammeovirga pacifica sp. nov., isolated from deep-sea sediment.</title>
        <authorList>
            <person name="Xu H."/>
            <person name="Fu Y."/>
            <person name="Yang N."/>
            <person name="Ding Z."/>
            <person name="Lai Q."/>
            <person name="Zeng R."/>
        </authorList>
    </citation>
    <scope>NUCLEOTIDE SEQUENCE [LARGE SCALE GENOMIC DNA]</scope>
    <source>
        <strain evidence="2">DSM 24597 / LMG 26175 / WPAGA1</strain>
    </source>
</reference>
<keyword evidence="2" id="KW-1185">Reference proteome</keyword>
<protein>
    <submittedName>
        <fullName evidence="1">Uncharacterized protein</fullName>
    </submittedName>
</protein>
<dbReference type="Proteomes" id="UP000179797">
    <property type="component" value="Unassembled WGS sequence"/>
</dbReference>
<name>A0A1S1Z0C5_FLAPC</name>
<dbReference type="RefSeq" id="WP_044229224.1">
    <property type="nucleotide sequence ID" value="NZ_JRYR02000001.1"/>
</dbReference>
<evidence type="ECO:0000313" key="1">
    <source>
        <dbReference type="EMBL" id="OHX66719.1"/>
    </source>
</evidence>
<comment type="caution">
    <text evidence="1">The sequence shown here is derived from an EMBL/GenBank/DDBJ whole genome shotgun (WGS) entry which is preliminary data.</text>
</comment>
<gene>
    <name evidence="1" type="ORF">NH26_10300</name>
</gene>
<sequence length="235" mass="28017">MKKIIENSLNEILLNLTTFKVIEGKVIVSNKKNITKHCKRVVYFIKDGENLSVIDDIDSFGYHIEKLYKLFEDISLQYIYNDKKRSPIEIDEMSNFIFLDHNEELIYDNLLAIYFMNENFFFDLRDEIYDNIELISDYIYKYYPSENIKILHSLELERNITKKFKANDYKSLNKLKSNSSDRISEIISLLDKYEIQYKHLSHKKFYNTITEKLGLSEASLVTSNNVFREYKNDNG</sequence>
<proteinExistence type="predicted"/>